<dbReference type="Proteomes" id="UP000006591">
    <property type="component" value="Chromosome 4"/>
</dbReference>
<evidence type="ECO:0000256" key="2">
    <source>
        <dbReference type="SAM" id="Phobius"/>
    </source>
</evidence>
<dbReference type="STRING" id="4536.A0A0E0H5J4"/>
<accession>A0A0E0H5J4</accession>
<feature type="compositionally biased region" description="Gly residues" evidence="1">
    <location>
        <begin position="38"/>
        <end position="49"/>
    </location>
</feature>
<feature type="transmembrane region" description="Helical" evidence="2">
    <location>
        <begin position="378"/>
        <end position="396"/>
    </location>
</feature>
<evidence type="ECO:0000256" key="1">
    <source>
        <dbReference type="SAM" id="MobiDB-lite"/>
    </source>
</evidence>
<proteinExistence type="predicted"/>
<feature type="transmembrane region" description="Helical" evidence="2">
    <location>
        <begin position="321"/>
        <end position="340"/>
    </location>
</feature>
<keyword evidence="4" id="KW-1185">Reference proteome</keyword>
<sequence length="494" mass="53267">MPNPETDEKTTREGERRSSNWRSGDWRGTATAARGSRGSIGSGARGEAGGVATTCRDATAGGARLLPSSPHLTLPPSHPLRPPVRLAPRSLSLSLSPSRHRSIRPRGAPPMSSSVSSVRLPLRAAPPLYGRREWRADGARAPSPALVAVKPLSCRAPASYRSALLLHRRRRYALPPVAATATSKPVLKDPKKYQEWDSLTAKFAGAANVPFLLLQLPQIILNARNLLAGNKTALFAVPWLGMLTGLLGNLSLLSYFAKKKETGAVIVQTLGVISTYVVIAQLAMAESMPFPQFVATSAVVAAGLLLNFLNYFGWLPGTLWLLWEDFITIGGLAVLPQVMWSTFVPFIPNSLLPGIISGSLAATAVVMARMGKLSKEGINFVGSLSGWTATLLFMWMPVAQMWTNYLNPSNIKGLSAFTMLLAMIGNGLMIPRAVHWFCLGIFPTGLGFDSISRESFLATTFGLLLWLGFTLWRDTIAHGNSSPVTSLKELLFGK</sequence>
<evidence type="ECO:0008006" key="5">
    <source>
        <dbReference type="Google" id="ProtNLM"/>
    </source>
</evidence>
<feature type="compositionally biased region" description="Low complexity" evidence="1">
    <location>
        <begin position="64"/>
        <end position="75"/>
    </location>
</feature>
<dbReference type="AlphaFoldDB" id="A0A0E0H5J4"/>
<dbReference type="HOGENOM" id="CLU_049521_0_0_1"/>
<feature type="transmembrane region" description="Helical" evidence="2">
    <location>
        <begin position="233"/>
        <end position="257"/>
    </location>
</feature>
<organism evidence="3">
    <name type="scientific">Oryza nivara</name>
    <name type="common">Indian wild rice</name>
    <name type="synonym">Oryza sativa f. spontanea</name>
    <dbReference type="NCBI Taxonomy" id="4536"/>
    <lineage>
        <taxon>Eukaryota</taxon>
        <taxon>Viridiplantae</taxon>
        <taxon>Streptophyta</taxon>
        <taxon>Embryophyta</taxon>
        <taxon>Tracheophyta</taxon>
        <taxon>Spermatophyta</taxon>
        <taxon>Magnoliopsida</taxon>
        <taxon>Liliopsida</taxon>
        <taxon>Poales</taxon>
        <taxon>Poaceae</taxon>
        <taxon>BOP clade</taxon>
        <taxon>Oryzoideae</taxon>
        <taxon>Oryzeae</taxon>
        <taxon>Oryzinae</taxon>
        <taxon>Oryza</taxon>
    </lineage>
</organism>
<name>A0A0E0H5J4_ORYNI</name>
<dbReference type="Gramene" id="ONIVA04G23330.1">
    <property type="protein sequence ID" value="ONIVA04G23330.1"/>
    <property type="gene ID" value="ONIVA04G23330"/>
</dbReference>
<dbReference type="PANTHER" id="PTHR34809:SF1">
    <property type="entry name" value="MALTOSE EXCESS PROTEIN 1, CHLOROPLASTIC-RELATED"/>
    <property type="match status" value="1"/>
</dbReference>
<feature type="transmembrane region" description="Helical" evidence="2">
    <location>
        <begin position="290"/>
        <end position="309"/>
    </location>
</feature>
<evidence type="ECO:0000313" key="4">
    <source>
        <dbReference type="Proteomes" id="UP000006591"/>
    </source>
</evidence>
<protein>
    <recommendedName>
        <fullName evidence="5">Maltose excess protein 1-like, chloroplastic</fullName>
    </recommendedName>
</protein>
<dbReference type="GO" id="GO:0005363">
    <property type="term" value="F:maltose transmembrane transporter activity"/>
    <property type="evidence" value="ECO:0007669"/>
    <property type="project" value="TreeGrafter"/>
</dbReference>
<feature type="transmembrane region" description="Helical" evidence="2">
    <location>
        <begin position="416"/>
        <end position="442"/>
    </location>
</feature>
<dbReference type="EnsemblPlants" id="ONIVA04G23330.1">
    <property type="protein sequence ID" value="ONIVA04G23330.1"/>
    <property type="gene ID" value="ONIVA04G23330"/>
</dbReference>
<dbReference type="OMA" id="YQEWDSV"/>
<feature type="transmembrane region" description="Helical" evidence="2">
    <location>
        <begin position="264"/>
        <end position="284"/>
    </location>
</feature>
<feature type="compositionally biased region" description="Low complexity" evidence="1">
    <location>
        <begin position="83"/>
        <end position="97"/>
    </location>
</feature>
<dbReference type="PANTHER" id="PTHR34809">
    <property type="entry name" value="MALTOSE EXCESS PROTEIN 1, CHLOROPLASTIC-RELATED"/>
    <property type="match status" value="1"/>
</dbReference>
<dbReference type="GO" id="GO:0009941">
    <property type="term" value="C:chloroplast envelope"/>
    <property type="evidence" value="ECO:0007669"/>
    <property type="project" value="TreeGrafter"/>
</dbReference>
<feature type="compositionally biased region" description="Basic and acidic residues" evidence="1">
    <location>
        <begin position="1"/>
        <end position="18"/>
    </location>
</feature>
<keyword evidence="2" id="KW-0812">Transmembrane</keyword>
<evidence type="ECO:0000313" key="3">
    <source>
        <dbReference type="EnsemblPlants" id="ONIVA04G23330.1"/>
    </source>
</evidence>
<feature type="transmembrane region" description="Helical" evidence="2">
    <location>
        <begin position="346"/>
        <end position="366"/>
    </location>
</feature>
<reference evidence="3" key="2">
    <citation type="submission" date="2018-04" db="EMBL/GenBank/DDBJ databases">
        <title>OnivRS2 (Oryza nivara Reference Sequence Version 2).</title>
        <authorList>
            <person name="Zhang J."/>
            <person name="Kudrna D."/>
            <person name="Lee S."/>
            <person name="Talag J."/>
            <person name="Rajasekar S."/>
            <person name="Welchert J."/>
            <person name="Hsing Y.-I."/>
            <person name="Wing R.A."/>
        </authorList>
    </citation>
    <scope>NUCLEOTIDE SEQUENCE [LARGE SCALE GENOMIC DNA]</scope>
    <source>
        <strain evidence="3">SL10</strain>
    </source>
</reference>
<feature type="region of interest" description="Disordered" evidence="1">
    <location>
        <begin position="1"/>
        <end position="117"/>
    </location>
</feature>
<keyword evidence="2" id="KW-1133">Transmembrane helix</keyword>
<dbReference type="eggNOG" id="ENOG502QTKC">
    <property type="taxonomic scope" value="Eukaryota"/>
</dbReference>
<dbReference type="InterPro" id="IPR034628">
    <property type="entry name" value="MEX1/MEX1-like"/>
</dbReference>
<keyword evidence="2" id="KW-0472">Membrane</keyword>
<reference evidence="3" key="1">
    <citation type="submission" date="2015-04" db="UniProtKB">
        <authorList>
            <consortium name="EnsemblPlants"/>
        </authorList>
    </citation>
    <scope>IDENTIFICATION</scope>
    <source>
        <strain evidence="3">SL10</strain>
    </source>
</reference>
<feature type="transmembrane region" description="Helical" evidence="2">
    <location>
        <begin position="454"/>
        <end position="472"/>
    </location>
</feature>